<gene>
    <name evidence="2" type="ORF">B0T24DRAFT_609841</name>
</gene>
<dbReference type="Proteomes" id="UP001287356">
    <property type="component" value="Unassembled WGS sequence"/>
</dbReference>
<comment type="caution">
    <text evidence="2">The sequence shown here is derived from an EMBL/GenBank/DDBJ whole genome shotgun (WGS) entry which is preliminary data.</text>
</comment>
<sequence length="57" mass="6446">MDEKKDAGPQVEAQNSSGESQEVDILNILGYKPELRRNRSMFTLLFQSLAIAAVCWF</sequence>
<keyword evidence="3" id="KW-1185">Reference proteome</keyword>
<dbReference type="AlphaFoldDB" id="A0AAE0KLM4"/>
<proteinExistence type="predicted"/>
<dbReference type="EMBL" id="JAULSN010000002">
    <property type="protein sequence ID" value="KAK3378738.1"/>
    <property type="molecule type" value="Genomic_DNA"/>
</dbReference>
<name>A0AAE0KLM4_9PEZI</name>
<evidence type="ECO:0000313" key="3">
    <source>
        <dbReference type="Proteomes" id="UP001287356"/>
    </source>
</evidence>
<protein>
    <submittedName>
        <fullName evidence="2">Uncharacterized protein</fullName>
    </submittedName>
</protein>
<evidence type="ECO:0000256" key="1">
    <source>
        <dbReference type="SAM" id="MobiDB-lite"/>
    </source>
</evidence>
<organism evidence="2 3">
    <name type="scientific">Lasiosphaeria ovina</name>
    <dbReference type="NCBI Taxonomy" id="92902"/>
    <lineage>
        <taxon>Eukaryota</taxon>
        <taxon>Fungi</taxon>
        <taxon>Dikarya</taxon>
        <taxon>Ascomycota</taxon>
        <taxon>Pezizomycotina</taxon>
        <taxon>Sordariomycetes</taxon>
        <taxon>Sordariomycetidae</taxon>
        <taxon>Sordariales</taxon>
        <taxon>Lasiosphaeriaceae</taxon>
        <taxon>Lasiosphaeria</taxon>
    </lineage>
</organism>
<reference evidence="2" key="2">
    <citation type="submission" date="2023-06" db="EMBL/GenBank/DDBJ databases">
        <authorList>
            <consortium name="Lawrence Berkeley National Laboratory"/>
            <person name="Haridas S."/>
            <person name="Hensen N."/>
            <person name="Bonometti L."/>
            <person name="Westerberg I."/>
            <person name="Brannstrom I.O."/>
            <person name="Guillou S."/>
            <person name="Cros-Aarteil S."/>
            <person name="Calhoun S."/>
            <person name="Kuo A."/>
            <person name="Mondo S."/>
            <person name="Pangilinan J."/>
            <person name="Riley R."/>
            <person name="Labutti K."/>
            <person name="Andreopoulos B."/>
            <person name="Lipzen A."/>
            <person name="Chen C."/>
            <person name="Yanf M."/>
            <person name="Daum C."/>
            <person name="Ng V."/>
            <person name="Clum A."/>
            <person name="Steindorff A."/>
            <person name="Ohm R."/>
            <person name="Martin F."/>
            <person name="Silar P."/>
            <person name="Natvig D."/>
            <person name="Lalanne C."/>
            <person name="Gautier V."/>
            <person name="Ament-Velasquez S.L."/>
            <person name="Kruys A."/>
            <person name="Hutchinson M.I."/>
            <person name="Powell A.J."/>
            <person name="Barry K."/>
            <person name="Miller A.N."/>
            <person name="Grigoriev I.V."/>
            <person name="Debuchy R."/>
            <person name="Gladieux P."/>
            <person name="Thoren M.H."/>
            <person name="Johannesson H."/>
        </authorList>
    </citation>
    <scope>NUCLEOTIDE SEQUENCE</scope>
    <source>
        <strain evidence="2">CBS 958.72</strain>
    </source>
</reference>
<reference evidence="2" key="1">
    <citation type="journal article" date="2023" name="Mol. Phylogenet. Evol.">
        <title>Genome-scale phylogeny and comparative genomics of the fungal order Sordariales.</title>
        <authorList>
            <person name="Hensen N."/>
            <person name="Bonometti L."/>
            <person name="Westerberg I."/>
            <person name="Brannstrom I.O."/>
            <person name="Guillou S."/>
            <person name="Cros-Aarteil S."/>
            <person name="Calhoun S."/>
            <person name="Haridas S."/>
            <person name="Kuo A."/>
            <person name="Mondo S."/>
            <person name="Pangilinan J."/>
            <person name="Riley R."/>
            <person name="LaButti K."/>
            <person name="Andreopoulos B."/>
            <person name="Lipzen A."/>
            <person name="Chen C."/>
            <person name="Yan M."/>
            <person name="Daum C."/>
            <person name="Ng V."/>
            <person name="Clum A."/>
            <person name="Steindorff A."/>
            <person name="Ohm R.A."/>
            <person name="Martin F."/>
            <person name="Silar P."/>
            <person name="Natvig D.O."/>
            <person name="Lalanne C."/>
            <person name="Gautier V."/>
            <person name="Ament-Velasquez S.L."/>
            <person name="Kruys A."/>
            <person name="Hutchinson M.I."/>
            <person name="Powell A.J."/>
            <person name="Barry K."/>
            <person name="Miller A.N."/>
            <person name="Grigoriev I.V."/>
            <person name="Debuchy R."/>
            <person name="Gladieux P."/>
            <person name="Hiltunen Thoren M."/>
            <person name="Johannesson H."/>
        </authorList>
    </citation>
    <scope>NUCLEOTIDE SEQUENCE</scope>
    <source>
        <strain evidence="2">CBS 958.72</strain>
    </source>
</reference>
<evidence type="ECO:0000313" key="2">
    <source>
        <dbReference type="EMBL" id="KAK3378738.1"/>
    </source>
</evidence>
<feature type="region of interest" description="Disordered" evidence="1">
    <location>
        <begin position="1"/>
        <end position="20"/>
    </location>
</feature>
<accession>A0AAE0KLM4</accession>